<protein>
    <submittedName>
        <fullName evidence="1">Uncharacterized protein</fullName>
    </submittedName>
</protein>
<comment type="caution">
    <text evidence="1">The sequence shown here is derived from an EMBL/GenBank/DDBJ whole genome shotgun (WGS) entry which is preliminary data.</text>
</comment>
<dbReference type="Proteomes" id="UP000790709">
    <property type="component" value="Unassembled WGS sequence"/>
</dbReference>
<evidence type="ECO:0000313" key="1">
    <source>
        <dbReference type="EMBL" id="KAH7919670.1"/>
    </source>
</evidence>
<accession>A0ACB8B2A9</accession>
<gene>
    <name evidence="1" type="ORF">BV22DRAFT_1199359</name>
</gene>
<proteinExistence type="predicted"/>
<keyword evidence="2" id="KW-1185">Reference proteome</keyword>
<reference evidence="1" key="1">
    <citation type="journal article" date="2021" name="New Phytol.">
        <title>Evolutionary innovations through gain and loss of genes in the ectomycorrhizal Boletales.</title>
        <authorList>
            <person name="Wu G."/>
            <person name="Miyauchi S."/>
            <person name="Morin E."/>
            <person name="Kuo A."/>
            <person name="Drula E."/>
            <person name="Varga T."/>
            <person name="Kohler A."/>
            <person name="Feng B."/>
            <person name="Cao Y."/>
            <person name="Lipzen A."/>
            <person name="Daum C."/>
            <person name="Hundley H."/>
            <person name="Pangilinan J."/>
            <person name="Johnson J."/>
            <person name="Barry K."/>
            <person name="LaButti K."/>
            <person name="Ng V."/>
            <person name="Ahrendt S."/>
            <person name="Min B."/>
            <person name="Choi I.G."/>
            <person name="Park H."/>
            <person name="Plett J.M."/>
            <person name="Magnuson J."/>
            <person name="Spatafora J.W."/>
            <person name="Nagy L.G."/>
            <person name="Henrissat B."/>
            <person name="Grigoriev I.V."/>
            <person name="Yang Z.L."/>
            <person name="Xu J."/>
            <person name="Martin F.M."/>
        </authorList>
    </citation>
    <scope>NUCLEOTIDE SEQUENCE</scope>
    <source>
        <strain evidence="1">KUC20120723A-06</strain>
    </source>
</reference>
<organism evidence="1 2">
    <name type="scientific">Leucogyrophana mollusca</name>
    <dbReference type="NCBI Taxonomy" id="85980"/>
    <lineage>
        <taxon>Eukaryota</taxon>
        <taxon>Fungi</taxon>
        <taxon>Dikarya</taxon>
        <taxon>Basidiomycota</taxon>
        <taxon>Agaricomycotina</taxon>
        <taxon>Agaricomycetes</taxon>
        <taxon>Agaricomycetidae</taxon>
        <taxon>Boletales</taxon>
        <taxon>Boletales incertae sedis</taxon>
        <taxon>Leucogyrophana</taxon>
    </lineage>
</organism>
<dbReference type="EMBL" id="MU266640">
    <property type="protein sequence ID" value="KAH7919670.1"/>
    <property type="molecule type" value="Genomic_DNA"/>
</dbReference>
<sequence>MAGQAPHGTRRSPIIADVITQSSITISDAVVRACLPALLRTRPATRCSLKLWSAYRDGRSVLYVVDLIGGTPPQEIDCLIVEVAAIRQITHDTASGMRSVEGSGVKFCSFTSTPSGLVPSYEAARKDSAASSLSTLISPPRPMALAWRDQPLYVVYHAPFNSGSSVTLDWTKQYFTSCGLDVNYGGSSLYGRAYMAWLNSKWGELDGQDCIDVVHLLFSPPYSLIDQARMVIRGGSAGGLTVLAAASTAKDVSVRCGDVLIRHIRPHRAGEESHKFELKIIEGLVGGSDKEIHSVYVARSPLFHVESVAMPLLAEEIVAKIKVQGGKVQYRLFQGEGQWQRADTKKAALEAELGWYEEVLGLKSR</sequence>
<evidence type="ECO:0000313" key="2">
    <source>
        <dbReference type="Proteomes" id="UP000790709"/>
    </source>
</evidence>
<name>A0ACB8B2A9_9AGAM</name>